<proteinExistence type="predicted"/>
<dbReference type="SUPFAM" id="SSF56601">
    <property type="entry name" value="beta-lactamase/transpeptidase-like"/>
    <property type="match status" value="1"/>
</dbReference>
<accession>A0A7H8V7J7</accession>
<dbReference type="Proteomes" id="UP000509410">
    <property type="component" value="Chromosome"/>
</dbReference>
<reference evidence="4 5" key="1">
    <citation type="submission" date="2019-05" db="EMBL/GenBank/DDBJ databases">
        <title>The organization of the Streptococcus sanguinis genomes.</title>
        <authorList>
            <person name="Wu C.H."/>
            <person name="Chen Y.Y.M."/>
            <person name="Wang H.Y."/>
        </authorList>
    </citation>
    <scope>NUCLEOTIDE SEQUENCE [LARGE SCALE GENOMIC DNA]</scope>
    <source>
        <strain evidence="4 5">CGMH010</strain>
    </source>
</reference>
<dbReference type="InterPro" id="IPR001466">
    <property type="entry name" value="Beta-lactam-related"/>
</dbReference>
<organism evidence="4 5">
    <name type="scientific">Streptococcus sanguinis</name>
    <dbReference type="NCBI Taxonomy" id="1305"/>
    <lineage>
        <taxon>Bacteria</taxon>
        <taxon>Bacillati</taxon>
        <taxon>Bacillota</taxon>
        <taxon>Bacilli</taxon>
        <taxon>Lactobacillales</taxon>
        <taxon>Streptococcaceae</taxon>
        <taxon>Streptococcus</taxon>
    </lineage>
</organism>
<keyword evidence="1" id="KW-1133">Transmembrane helix</keyword>
<evidence type="ECO:0000313" key="4">
    <source>
        <dbReference type="EMBL" id="QLB52563.1"/>
    </source>
</evidence>
<evidence type="ECO:0000313" key="5">
    <source>
        <dbReference type="Proteomes" id="UP000509410"/>
    </source>
</evidence>
<sequence>MNMMTKRMFLWLLAILSLIIFQPVTALADESQKLPSGIERSQIGQKIQDFVKEHEKTTAGMTTAVFDKNGTIYHANFGYTDKEEGIKVDDKSVFEWGSVTKLTVWISVMQLWEEGKIDLETDIKTYLPKDFLKTLRYDKPISMLDLMNHQAGFEESGAAMNYHNISMEEFLATKQPAQIFEPGTKTAYSNYSMALTAYIVEQVSGQSFSDYVHKHIFQPLDMNKTAILPGFTYNDYVREKRKEDKGYSAEGQSLGASNFYMDIYPAGQAAGTMADFQKFAQALLSQDKLFKRKETWTTLYTASSTYPGTDIPLNMHGFWVQEYGTTLVGHGGNTDAFSSNILLDLKNGIGYAVMTNQSQEQIYNSEMPQLIFGDKKKTDKTAFKNFQPGFYRKARYFETGPISITRGFLYTSYAPKDADNPLLTQGYAVLSHANNQETITNAYGDSYKIADIVIYKDYAMYALFFVGLVYALISLVISGVADLIRLIRKTPAKAPVDLKIWNYLTSLTILAVGFNSYLIFTVMTVSKTGIMQPWRYMVFAGLGLLLAGCVIYPLLTKAKSQLSRSGKILTVMTSLSALATVANILYWSLYQWWVV</sequence>
<keyword evidence="1" id="KW-0472">Membrane</keyword>
<keyword evidence="1" id="KW-0812">Transmembrane</keyword>
<gene>
    <name evidence="4" type="ORF">FFV08_08085</name>
</gene>
<dbReference type="PANTHER" id="PTHR46825:SF9">
    <property type="entry name" value="BETA-LACTAMASE-RELATED DOMAIN-CONTAINING PROTEIN"/>
    <property type="match status" value="1"/>
</dbReference>
<feature type="transmembrane region" description="Helical" evidence="1">
    <location>
        <begin position="534"/>
        <end position="556"/>
    </location>
</feature>
<evidence type="ECO:0000256" key="1">
    <source>
        <dbReference type="SAM" id="Phobius"/>
    </source>
</evidence>
<dbReference type="PANTHER" id="PTHR46825">
    <property type="entry name" value="D-ALANYL-D-ALANINE-CARBOXYPEPTIDASE/ENDOPEPTIDASE AMPH"/>
    <property type="match status" value="1"/>
</dbReference>
<name>A0A7H8V7J7_STRSA</name>
<evidence type="ECO:0000259" key="3">
    <source>
        <dbReference type="Pfam" id="PF00144"/>
    </source>
</evidence>
<feature type="transmembrane region" description="Helical" evidence="1">
    <location>
        <begin position="568"/>
        <end position="589"/>
    </location>
</feature>
<feature type="transmembrane region" description="Helical" evidence="1">
    <location>
        <begin position="458"/>
        <end position="480"/>
    </location>
</feature>
<evidence type="ECO:0000256" key="2">
    <source>
        <dbReference type="SAM" id="SignalP"/>
    </source>
</evidence>
<protein>
    <submittedName>
        <fullName evidence="4">Methicillin resistance protein FmtA</fullName>
    </submittedName>
</protein>
<feature type="domain" description="Beta-lactamase-related" evidence="3">
    <location>
        <begin position="50"/>
        <end position="360"/>
    </location>
</feature>
<dbReference type="EMBL" id="CP040556">
    <property type="protein sequence ID" value="QLB52563.1"/>
    <property type="molecule type" value="Genomic_DNA"/>
</dbReference>
<feature type="transmembrane region" description="Helical" evidence="1">
    <location>
        <begin position="500"/>
        <end position="522"/>
    </location>
</feature>
<dbReference type="Pfam" id="PF00144">
    <property type="entry name" value="Beta-lactamase"/>
    <property type="match status" value="1"/>
</dbReference>
<feature type="chain" id="PRO_5028913176" evidence="2">
    <location>
        <begin position="29"/>
        <end position="595"/>
    </location>
</feature>
<feature type="signal peptide" evidence="2">
    <location>
        <begin position="1"/>
        <end position="28"/>
    </location>
</feature>
<dbReference type="Gene3D" id="3.40.710.10">
    <property type="entry name" value="DD-peptidase/beta-lactamase superfamily"/>
    <property type="match status" value="1"/>
</dbReference>
<dbReference type="InterPro" id="IPR012338">
    <property type="entry name" value="Beta-lactam/transpept-like"/>
</dbReference>
<dbReference type="InterPro" id="IPR050491">
    <property type="entry name" value="AmpC-like"/>
</dbReference>
<keyword evidence="2" id="KW-0732">Signal</keyword>
<dbReference type="AlphaFoldDB" id="A0A7H8V7J7"/>